<evidence type="ECO:0000313" key="2">
    <source>
        <dbReference type="EMBL" id="MDC0678345.1"/>
    </source>
</evidence>
<dbReference type="InterPro" id="IPR036513">
    <property type="entry name" value="STAS_dom_sf"/>
</dbReference>
<sequence>MADDKGHQALASILALLAEVREGAYNGRLEALPADDSLAPVHEGINAMLEVLVRERRRNAVYRDELEEARTTIELQRAAIREISSPIIEVGRGVLCLPLVGIMSTERSEGVLDALLAAVSERGARCVVVDVTGLSGMDIDTVRWLLRLAGAVQLLGARCALTGIGSELARTIVHADFEVRGLTTLSSVREALDRFARASG</sequence>
<proteinExistence type="predicted"/>
<keyword evidence="3" id="KW-1185">Reference proteome</keyword>
<dbReference type="PROSITE" id="PS50801">
    <property type="entry name" value="STAS"/>
    <property type="match status" value="1"/>
</dbReference>
<comment type="caution">
    <text evidence="2">The sequence shown here is derived from an EMBL/GenBank/DDBJ whole genome shotgun (WGS) entry which is preliminary data.</text>
</comment>
<evidence type="ECO:0000259" key="1">
    <source>
        <dbReference type="PROSITE" id="PS50801"/>
    </source>
</evidence>
<reference evidence="2 3" key="1">
    <citation type="submission" date="2023-01" db="EMBL/GenBank/DDBJ databases">
        <title>Minimal conservation of predation-associated metabolite biosynthetic gene clusters underscores biosynthetic potential of Myxococcota including descriptions for ten novel species: Archangium lansinium sp. nov., Myxococcus landrumus sp. nov., Nannocystis bai.</title>
        <authorList>
            <person name="Ahearne A."/>
            <person name="Stevens C."/>
            <person name="Dowd S."/>
        </authorList>
    </citation>
    <scope>NUCLEOTIDE SEQUENCE [LARGE SCALE GENOMIC DNA]</scope>
    <source>
        <strain evidence="2 3">WIWO2</strain>
    </source>
</reference>
<dbReference type="RefSeq" id="WP_272095144.1">
    <property type="nucleotide sequence ID" value="NZ_JAQNDK010000001.1"/>
</dbReference>
<dbReference type="Proteomes" id="UP001217485">
    <property type="component" value="Unassembled WGS sequence"/>
</dbReference>
<dbReference type="EMBL" id="JAQNDK010000001">
    <property type="protein sequence ID" value="MDC0678345.1"/>
    <property type="molecule type" value="Genomic_DNA"/>
</dbReference>
<dbReference type="InterPro" id="IPR051932">
    <property type="entry name" value="Bact_StressResp_Reg"/>
</dbReference>
<dbReference type="Gene3D" id="3.30.750.24">
    <property type="entry name" value="STAS domain"/>
    <property type="match status" value="1"/>
</dbReference>
<evidence type="ECO:0000313" key="3">
    <source>
        <dbReference type="Proteomes" id="UP001217485"/>
    </source>
</evidence>
<name>A0ABT5BW13_9BACT</name>
<protein>
    <submittedName>
        <fullName evidence="2">STAS domain-containing protein</fullName>
    </submittedName>
</protein>
<dbReference type="SUPFAM" id="SSF52091">
    <property type="entry name" value="SpoIIaa-like"/>
    <property type="match status" value="1"/>
</dbReference>
<dbReference type="InterPro" id="IPR002645">
    <property type="entry name" value="STAS_dom"/>
</dbReference>
<gene>
    <name evidence="2" type="ORF">POL72_11430</name>
</gene>
<dbReference type="PANTHER" id="PTHR33745">
    <property type="entry name" value="RSBT ANTAGONIST PROTEIN RSBS-RELATED"/>
    <property type="match status" value="1"/>
</dbReference>
<dbReference type="Pfam" id="PF01740">
    <property type="entry name" value="STAS"/>
    <property type="match status" value="1"/>
</dbReference>
<dbReference type="CDD" id="cd07041">
    <property type="entry name" value="STAS_RsbR_RsbS_like"/>
    <property type="match status" value="1"/>
</dbReference>
<organism evidence="2 3">
    <name type="scientific">Sorangium atrum</name>
    <dbReference type="NCBI Taxonomy" id="2995308"/>
    <lineage>
        <taxon>Bacteria</taxon>
        <taxon>Pseudomonadati</taxon>
        <taxon>Myxococcota</taxon>
        <taxon>Polyangia</taxon>
        <taxon>Polyangiales</taxon>
        <taxon>Polyangiaceae</taxon>
        <taxon>Sorangium</taxon>
    </lineage>
</organism>
<accession>A0ABT5BW13</accession>
<feature type="domain" description="STAS" evidence="1">
    <location>
        <begin position="84"/>
        <end position="195"/>
    </location>
</feature>